<dbReference type="GO" id="GO:0032968">
    <property type="term" value="P:positive regulation of transcription elongation by RNA polymerase II"/>
    <property type="evidence" value="ECO:0007669"/>
    <property type="project" value="TreeGrafter"/>
</dbReference>
<evidence type="ECO:0000256" key="3">
    <source>
        <dbReference type="ARBA" id="ARBA00023163"/>
    </source>
</evidence>
<accession>A0A196SCJ1</accession>
<keyword evidence="4" id="KW-0539">Nucleus</keyword>
<dbReference type="InterPro" id="IPR031336">
    <property type="entry name" value="CDC73_C"/>
</dbReference>
<feature type="domain" description="Paf1 complex subunit Cdc73 N-terminal" evidence="6">
    <location>
        <begin position="2"/>
        <end position="123"/>
    </location>
</feature>
<dbReference type="PANTHER" id="PTHR12466">
    <property type="entry name" value="CDC73 DOMAIN PROTEIN"/>
    <property type="match status" value="1"/>
</dbReference>
<dbReference type="OrthoDB" id="204644at2759"/>
<dbReference type="GO" id="GO:0016593">
    <property type="term" value="C:Cdc73/Paf1 complex"/>
    <property type="evidence" value="ECO:0007669"/>
    <property type="project" value="InterPro"/>
</dbReference>
<protein>
    <submittedName>
        <fullName evidence="7">RNA pol II accessory factor CDC73-like protein</fullName>
    </submittedName>
</protein>
<evidence type="ECO:0000313" key="8">
    <source>
        <dbReference type="Proteomes" id="UP000078348"/>
    </source>
</evidence>
<dbReference type="InterPro" id="IPR038103">
    <property type="entry name" value="CDC73_C_sf"/>
</dbReference>
<dbReference type="Proteomes" id="UP000078348">
    <property type="component" value="Unassembled WGS sequence"/>
</dbReference>
<sequence length="389" mass="44411">MDPIEALRSAIAKNKKLERKDGNVVIGMHVFPAKTITCMKKLQAYEKKESVKETSYYALDCIFYFWEVFSKDESLDHASYTLQCVDNGVDTVSFPQKDALLSYLKGKESSCIYFDTSAPFRYVKPQFEGATTASAASDGSAPAGTKTIQNYKRMRAILGNEKIYETRSKVIAVDGRSDFLEALDLIRHEEKSSHGGEDWKGRMNVNMNFNPEEGFLTQPLGRETKPAQEAIVLVAPAAGSNVITMYNVEEFISKGRYVPSEEIRKKNPQKPQDVIIEHSVEGKVIRFRFTDNPARFSVDDWHNVVCVMAGMQSWQFRGWRYNNPSVLFSKVLGVFIWFSEMAIPEIVKGYNVKTVYINRDIRNMDSVARVQFWDLVEKMIKTKKMDLLK</sequence>
<dbReference type="InterPro" id="IPR032041">
    <property type="entry name" value="Cdc73_N"/>
</dbReference>
<dbReference type="Pfam" id="PF16050">
    <property type="entry name" value="CDC73_N"/>
    <property type="match status" value="1"/>
</dbReference>
<dbReference type="GO" id="GO:0006368">
    <property type="term" value="P:transcription elongation by RNA polymerase II"/>
    <property type="evidence" value="ECO:0007669"/>
    <property type="project" value="InterPro"/>
</dbReference>
<name>A0A196SCJ1_BLAHN</name>
<dbReference type="EMBL" id="LXWW01000320">
    <property type="protein sequence ID" value="OAO13842.1"/>
    <property type="molecule type" value="Genomic_DNA"/>
</dbReference>
<evidence type="ECO:0000256" key="1">
    <source>
        <dbReference type="ARBA" id="ARBA00004123"/>
    </source>
</evidence>
<evidence type="ECO:0000259" key="5">
    <source>
        <dbReference type="Pfam" id="PF05179"/>
    </source>
</evidence>
<dbReference type="Pfam" id="PF05179">
    <property type="entry name" value="CDC73_C"/>
    <property type="match status" value="1"/>
</dbReference>
<reference evidence="7 8" key="1">
    <citation type="submission" date="2016-05" db="EMBL/GenBank/DDBJ databases">
        <title>Nuclear genome of Blastocystis sp. subtype 1 NandII.</title>
        <authorList>
            <person name="Gentekaki E."/>
            <person name="Curtis B."/>
            <person name="Stairs C."/>
            <person name="Eme L."/>
            <person name="Herman E."/>
            <person name="Klimes V."/>
            <person name="Arias M.C."/>
            <person name="Elias M."/>
            <person name="Hilliou F."/>
            <person name="Klute M."/>
            <person name="Malik S.-B."/>
            <person name="Pightling A."/>
            <person name="Rachubinski R."/>
            <person name="Salas D."/>
            <person name="Schlacht A."/>
            <person name="Suga H."/>
            <person name="Archibald J."/>
            <person name="Ball S.G."/>
            <person name="Clark G."/>
            <person name="Dacks J."/>
            <person name="Van Der Giezen M."/>
            <person name="Tsaousis A."/>
            <person name="Roger A."/>
        </authorList>
    </citation>
    <scope>NUCLEOTIDE SEQUENCE [LARGE SCALE GENOMIC DNA]</scope>
    <source>
        <strain evidence="8">ATCC 50177 / NandII</strain>
    </source>
</reference>
<keyword evidence="3" id="KW-0804">Transcription</keyword>
<evidence type="ECO:0000256" key="2">
    <source>
        <dbReference type="ARBA" id="ARBA00010427"/>
    </source>
</evidence>
<gene>
    <name evidence="7" type="ORF">AV274_4517</name>
</gene>
<dbReference type="STRING" id="478820.A0A196SCJ1"/>
<comment type="subcellular location">
    <subcellularLocation>
        <location evidence="1">Nucleus</location>
    </subcellularLocation>
</comment>
<dbReference type="InterPro" id="IPR007852">
    <property type="entry name" value="Cdc73/Parafibromin"/>
</dbReference>
<comment type="similarity">
    <text evidence="2">Belongs to the CDC73 family.</text>
</comment>
<dbReference type="Gene3D" id="3.40.50.11990">
    <property type="entry name" value="RNA polymerase II accessory factor, Cdc73 C-terminal domain"/>
    <property type="match status" value="1"/>
</dbReference>
<dbReference type="AlphaFoldDB" id="A0A196SCJ1"/>
<proteinExistence type="inferred from homology"/>
<organism evidence="7 8">
    <name type="scientific">Blastocystis sp. subtype 1 (strain ATCC 50177 / NandII)</name>
    <dbReference type="NCBI Taxonomy" id="478820"/>
    <lineage>
        <taxon>Eukaryota</taxon>
        <taxon>Sar</taxon>
        <taxon>Stramenopiles</taxon>
        <taxon>Bigyra</taxon>
        <taxon>Opalozoa</taxon>
        <taxon>Opalinata</taxon>
        <taxon>Blastocystidae</taxon>
        <taxon>Blastocystis</taxon>
    </lineage>
</organism>
<dbReference type="PANTHER" id="PTHR12466:SF8">
    <property type="entry name" value="PARAFIBROMIN"/>
    <property type="match status" value="1"/>
</dbReference>
<dbReference type="GO" id="GO:0000993">
    <property type="term" value="F:RNA polymerase II complex binding"/>
    <property type="evidence" value="ECO:0007669"/>
    <property type="project" value="TreeGrafter"/>
</dbReference>
<feature type="domain" description="Cell division control protein 73 C-terminal" evidence="5">
    <location>
        <begin position="229"/>
        <end position="378"/>
    </location>
</feature>
<comment type="caution">
    <text evidence="7">The sequence shown here is derived from an EMBL/GenBank/DDBJ whole genome shotgun (WGS) entry which is preliminary data.</text>
</comment>
<evidence type="ECO:0000313" key="7">
    <source>
        <dbReference type="EMBL" id="OAO13842.1"/>
    </source>
</evidence>
<evidence type="ECO:0000256" key="4">
    <source>
        <dbReference type="ARBA" id="ARBA00023242"/>
    </source>
</evidence>
<evidence type="ECO:0000259" key="6">
    <source>
        <dbReference type="Pfam" id="PF16050"/>
    </source>
</evidence>
<keyword evidence="8" id="KW-1185">Reference proteome</keyword>